<feature type="transmembrane region" description="Helical" evidence="1">
    <location>
        <begin position="49"/>
        <end position="69"/>
    </location>
</feature>
<dbReference type="AlphaFoldDB" id="A0AAW5M4A9"/>
<evidence type="ECO:0000313" key="2">
    <source>
        <dbReference type="EMBL" id="MCR4448800.1"/>
    </source>
</evidence>
<name>A0AAW5M4A9_AERVE</name>
<organism evidence="2 3">
    <name type="scientific">Aeromonas veronii</name>
    <dbReference type="NCBI Taxonomy" id="654"/>
    <lineage>
        <taxon>Bacteria</taxon>
        <taxon>Pseudomonadati</taxon>
        <taxon>Pseudomonadota</taxon>
        <taxon>Gammaproteobacteria</taxon>
        <taxon>Aeromonadales</taxon>
        <taxon>Aeromonadaceae</taxon>
        <taxon>Aeromonas</taxon>
    </lineage>
</organism>
<protein>
    <submittedName>
        <fullName evidence="2">Uncharacterized protein</fullName>
    </submittedName>
</protein>
<dbReference type="EMBL" id="JANLFC010000028">
    <property type="protein sequence ID" value="MCR4448800.1"/>
    <property type="molecule type" value="Genomic_DNA"/>
</dbReference>
<proteinExistence type="predicted"/>
<keyword evidence="1" id="KW-1133">Transmembrane helix</keyword>
<dbReference type="RefSeq" id="WP_157186964.1">
    <property type="nucleotide sequence ID" value="NZ_CP121835.1"/>
</dbReference>
<dbReference type="Proteomes" id="UP001204061">
    <property type="component" value="Unassembled WGS sequence"/>
</dbReference>
<sequence length="112" mass="12690">MNEIELNFSDHGLANELRELDIVDIKVMRRINVLDCAEPEVMSTLNNTFTFIVTTGSSVALSLFSSWLYDKLKSKNNTDGIQINGIKISGDNNNLKIEIHNHIRSQDNKIKN</sequence>
<keyword evidence="1" id="KW-0472">Membrane</keyword>
<gene>
    <name evidence="2" type="ORF">NS965_10465</name>
</gene>
<accession>A0AAW5M4A9</accession>
<keyword evidence="1" id="KW-0812">Transmembrane</keyword>
<evidence type="ECO:0000256" key="1">
    <source>
        <dbReference type="SAM" id="Phobius"/>
    </source>
</evidence>
<evidence type="ECO:0000313" key="3">
    <source>
        <dbReference type="Proteomes" id="UP001204061"/>
    </source>
</evidence>
<reference evidence="2" key="1">
    <citation type="submission" date="2022-08" db="EMBL/GenBank/DDBJ databases">
        <title>A global survey of hypervirulent Aeromonas hydrophila identified this emerging pathogen in farmed fish in the lower Mekong River basin.</title>
        <authorList>
            <person name="Xu T."/>
            <person name="Rasmussen-Ivey C.R."/>
            <person name="Moen F.S."/>
            <person name="Fernandez Bravo A."/>
            <person name="Lamy B."/>
            <person name="Beaz-Hidalgo R."/>
            <person name="Khan C.D."/>
            <person name="Castro Escarpulli G."/>
            <person name="Yasin I.S.M."/>
            <person name="Figueras M.J."/>
            <person name="Azzam Sayuti M."/>
            <person name="Karim M.M."/>
            <person name="Alam K.M."/>
            <person name="Le T.T.T."/>
            <person name="Thao N.H.P."/>
            <person name="Addo S."/>
            <person name="Duodu S."/>
            <person name="Ali S."/>
            <person name="Mey S."/>
            <person name="Somony T."/>
            <person name="Liles M.R."/>
        </authorList>
    </citation>
    <scope>NUCLEOTIDE SEQUENCE</scope>
    <source>
        <strain evidence="2">0.14</strain>
    </source>
</reference>
<comment type="caution">
    <text evidence="2">The sequence shown here is derived from an EMBL/GenBank/DDBJ whole genome shotgun (WGS) entry which is preliminary data.</text>
</comment>